<feature type="binding site" evidence="4">
    <location>
        <position position="56"/>
    </location>
    <ligand>
        <name>FAD</name>
        <dbReference type="ChEBI" id="CHEBI:57692"/>
    </ligand>
</feature>
<comment type="similarity">
    <text evidence="1">Belongs to the class-I pyridine nucleotide-disulfide oxidoreductase family.</text>
</comment>
<gene>
    <name evidence="8" type="ORF">SAMN04324258_2651</name>
</gene>
<feature type="domain" description="FAD/NAD(P)-binding" evidence="7">
    <location>
        <begin position="11"/>
        <end position="327"/>
    </location>
</feature>
<dbReference type="Pfam" id="PF02852">
    <property type="entry name" value="Pyr_redox_dim"/>
    <property type="match status" value="1"/>
</dbReference>
<accession>A0A1T5KYR8</accession>
<evidence type="ECO:0000256" key="5">
    <source>
        <dbReference type="PIRSR" id="PIRSR000350-4"/>
    </source>
</evidence>
<evidence type="ECO:0000313" key="8">
    <source>
        <dbReference type="EMBL" id="SKC68907.1"/>
    </source>
</evidence>
<feature type="binding site" evidence="4">
    <location>
        <position position="209"/>
    </location>
    <ligand>
        <name>NAD(+)</name>
        <dbReference type="ChEBI" id="CHEBI:57540"/>
    </ligand>
</feature>
<feature type="binding site" evidence="4">
    <location>
        <position position="273"/>
    </location>
    <ligand>
        <name>NAD(+)</name>
        <dbReference type="ChEBI" id="CHEBI:57540"/>
    </ligand>
</feature>
<evidence type="ECO:0000313" key="9">
    <source>
        <dbReference type="Proteomes" id="UP000189777"/>
    </source>
</evidence>
<feature type="domain" description="Pyridine nucleotide-disulphide oxidoreductase dimerisation" evidence="6">
    <location>
        <begin position="350"/>
        <end position="459"/>
    </location>
</feature>
<sequence>MTTEQPVETVDVVVIGTGPGGEDATGRLARAGLDVVAVEARLVGGECPYFGCIPTKMMVRASDALAEARRAGRLAGQVDVAPDWAPVARRVRDDATADWDDTAAVERLEKAGARVVRGRGRLMGPGEVAVTTPDGERRFRATRGVLLNPGTEPAVPPVDGLAQTPYWTNRDAVRATEAPVSLTVLGGGAIGCELAQVFARFGTAVEVVEAGPRLAAADEPEASTLLAERFAAEGIGVRKDAKVTSVSHDGGGFTLTLGDGTQLVSERLLVAAGRRTDLRALGVATVGIDDTGRTIAVDDRLRAADGVWVIGDVTGHGAFTHVSMYQARIAVADILAGAEGGAERADYRAVPHVTFTDPEIGGVGLTEAAARDAGLSVRTGSTDLAASSRGFVHGPGNEGLIKLVEDADAGVLVGATAAGPAGGEILAVLTLAVQARVPVAELRHMIYAYPTFHRAIESALADLDET</sequence>
<evidence type="ECO:0000259" key="6">
    <source>
        <dbReference type="Pfam" id="PF02852"/>
    </source>
</evidence>
<keyword evidence="8" id="KW-0670">Pyruvate</keyword>
<dbReference type="InterPro" id="IPR004099">
    <property type="entry name" value="Pyr_nucl-diS_OxRdtase_dimer"/>
</dbReference>
<dbReference type="AlphaFoldDB" id="A0A1T5KYR8"/>
<dbReference type="InterPro" id="IPR001100">
    <property type="entry name" value="Pyr_nuc-diS_OxRdtase"/>
</dbReference>
<keyword evidence="2" id="KW-0285">Flavoprotein</keyword>
<dbReference type="Pfam" id="PF07992">
    <property type="entry name" value="Pyr_redox_2"/>
    <property type="match status" value="1"/>
</dbReference>
<evidence type="ECO:0000256" key="1">
    <source>
        <dbReference type="ARBA" id="ARBA00007532"/>
    </source>
</evidence>
<dbReference type="InterPro" id="IPR036188">
    <property type="entry name" value="FAD/NAD-bd_sf"/>
</dbReference>
<proteinExistence type="inferred from homology"/>
<organism evidence="8 9">
    <name type="scientific">Krasilnikoviella flava</name>
    <dbReference type="NCBI Taxonomy" id="526729"/>
    <lineage>
        <taxon>Bacteria</taxon>
        <taxon>Bacillati</taxon>
        <taxon>Actinomycetota</taxon>
        <taxon>Actinomycetes</taxon>
        <taxon>Micrococcales</taxon>
        <taxon>Promicromonosporaceae</taxon>
        <taxon>Krasilnikoviella</taxon>
    </lineage>
</organism>
<feature type="binding site" evidence="4">
    <location>
        <begin position="186"/>
        <end position="193"/>
    </location>
    <ligand>
        <name>NAD(+)</name>
        <dbReference type="ChEBI" id="CHEBI:57540"/>
    </ligand>
</feature>
<keyword evidence="3 4" id="KW-0274">FAD</keyword>
<evidence type="ECO:0000259" key="7">
    <source>
        <dbReference type="Pfam" id="PF07992"/>
    </source>
</evidence>
<dbReference type="InterPro" id="IPR023753">
    <property type="entry name" value="FAD/NAD-binding_dom"/>
</dbReference>
<feature type="disulfide bond" description="Redox-active" evidence="5">
    <location>
        <begin position="47"/>
        <end position="52"/>
    </location>
</feature>
<dbReference type="GO" id="GO:0050660">
    <property type="term" value="F:flavin adenine dinucleotide binding"/>
    <property type="evidence" value="ECO:0007669"/>
    <property type="project" value="TreeGrafter"/>
</dbReference>
<name>A0A1T5KYR8_9MICO</name>
<keyword evidence="4" id="KW-0520">NAD</keyword>
<protein>
    <submittedName>
        <fullName evidence="8">Pyruvate/2-oxoglutarate dehydrogenase complex, dihydrolipoamide dehydrogenase (E3) component</fullName>
    </submittedName>
</protein>
<dbReference type="SUPFAM" id="SSF55424">
    <property type="entry name" value="FAD/NAD-linked reductases, dimerisation (C-terminal) domain"/>
    <property type="match status" value="1"/>
</dbReference>
<dbReference type="Gene3D" id="3.50.50.60">
    <property type="entry name" value="FAD/NAD(P)-binding domain"/>
    <property type="match status" value="2"/>
</dbReference>
<dbReference type="Proteomes" id="UP000189777">
    <property type="component" value="Unassembled WGS sequence"/>
</dbReference>
<reference evidence="8 9" key="1">
    <citation type="submission" date="2017-02" db="EMBL/GenBank/DDBJ databases">
        <authorList>
            <person name="Peterson S.W."/>
        </authorList>
    </citation>
    <scope>NUCLEOTIDE SEQUENCE [LARGE SCALE GENOMIC DNA]</scope>
    <source>
        <strain evidence="8 9">DSM 21481</strain>
    </source>
</reference>
<dbReference type="PANTHER" id="PTHR43014:SF2">
    <property type="entry name" value="MERCURIC REDUCTASE"/>
    <property type="match status" value="1"/>
</dbReference>
<keyword evidence="4" id="KW-0547">Nucleotide-binding</keyword>
<dbReference type="SUPFAM" id="SSF51905">
    <property type="entry name" value="FAD/NAD(P)-binding domain"/>
    <property type="match status" value="1"/>
</dbReference>
<dbReference type="Gene3D" id="3.30.390.30">
    <property type="match status" value="1"/>
</dbReference>
<dbReference type="PRINTS" id="PR00368">
    <property type="entry name" value="FADPNR"/>
</dbReference>
<dbReference type="RefSeq" id="WP_079574924.1">
    <property type="nucleotide sequence ID" value="NZ_FUZQ01000004.1"/>
</dbReference>
<dbReference type="PANTHER" id="PTHR43014">
    <property type="entry name" value="MERCURIC REDUCTASE"/>
    <property type="match status" value="1"/>
</dbReference>
<dbReference type="EMBL" id="FUZQ01000004">
    <property type="protein sequence ID" value="SKC68907.1"/>
    <property type="molecule type" value="Genomic_DNA"/>
</dbReference>
<feature type="binding site" evidence="4">
    <location>
        <position position="120"/>
    </location>
    <ligand>
        <name>FAD</name>
        <dbReference type="ChEBI" id="CHEBI:57692"/>
    </ligand>
</feature>
<evidence type="ECO:0000256" key="2">
    <source>
        <dbReference type="ARBA" id="ARBA00022630"/>
    </source>
</evidence>
<dbReference type="PRINTS" id="PR00411">
    <property type="entry name" value="PNDRDTASEI"/>
</dbReference>
<comment type="cofactor">
    <cofactor evidence="4">
        <name>FAD</name>
        <dbReference type="ChEBI" id="CHEBI:57692"/>
    </cofactor>
    <text evidence="4">Binds 1 FAD per subunit.</text>
</comment>
<dbReference type="OrthoDB" id="9800167at2"/>
<evidence type="ECO:0000256" key="4">
    <source>
        <dbReference type="PIRSR" id="PIRSR000350-3"/>
    </source>
</evidence>
<dbReference type="PIRSF" id="PIRSF000350">
    <property type="entry name" value="Mercury_reductase_MerA"/>
    <property type="match status" value="1"/>
</dbReference>
<keyword evidence="9" id="KW-1185">Reference proteome</keyword>
<dbReference type="STRING" id="526729.SAMN04324258_2651"/>
<feature type="binding site" evidence="4">
    <location>
        <position position="312"/>
    </location>
    <ligand>
        <name>FAD</name>
        <dbReference type="ChEBI" id="CHEBI:57692"/>
    </ligand>
</feature>
<evidence type="ECO:0000256" key="3">
    <source>
        <dbReference type="ARBA" id="ARBA00022827"/>
    </source>
</evidence>
<dbReference type="GO" id="GO:0003955">
    <property type="term" value="F:NAD(P)H dehydrogenase (quinone) activity"/>
    <property type="evidence" value="ECO:0007669"/>
    <property type="project" value="TreeGrafter"/>
</dbReference>
<dbReference type="InterPro" id="IPR016156">
    <property type="entry name" value="FAD/NAD-linked_Rdtase_dimer_sf"/>
</dbReference>